<reference evidence="1" key="1">
    <citation type="submission" date="2010-05" db="EMBL/GenBank/DDBJ databases">
        <title>The draft genome of Desulfonatronospira thiodismutans ASO3-1.</title>
        <authorList>
            <consortium name="US DOE Joint Genome Institute (JGI-PGF)"/>
            <person name="Lucas S."/>
            <person name="Copeland A."/>
            <person name="Lapidus A."/>
            <person name="Cheng J.-F."/>
            <person name="Bruce D."/>
            <person name="Goodwin L."/>
            <person name="Pitluck S."/>
            <person name="Chertkov O."/>
            <person name="Brettin T."/>
            <person name="Detter J.C."/>
            <person name="Han C."/>
            <person name="Land M.L."/>
            <person name="Hauser L."/>
            <person name="Kyrpides N."/>
            <person name="Mikhailova N."/>
            <person name="Muyzer G."/>
            <person name="Woyke T."/>
        </authorList>
    </citation>
    <scope>NUCLEOTIDE SEQUENCE [LARGE SCALE GENOMIC DNA]</scope>
    <source>
        <strain evidence="1">ASO3-1</strain>
    </source>
</reference>
<protein>
    <submittedName>
        <fullName evidence="1">Uncharacterized protein</fullName>
    </submittedName>
</protein>
<evidence type="ECO:0000313" key="2">
    <source>
        <dbReference type="Proteomes" id="UP000005496"/>
    </source>
</evidence>
<proteinExistence type="predicted"/>
<accession>D6STD2</accession>
<keyword evidence="2" id="KW-1185">Reference proteome</keyword>
<evidence type="ECO:0000313" key="1">
    <source>
        <dbReference type="EMBL" id="EFI33948.1"/>
    </source>
</evidence>
<name>D6STD2_9BACT</name>
<dbReference type="Proteomes" id="UP000005496">
    <property type="component" value="Unassembled WGS sequence"/>
</dbReference>
<dbReference type="AlphaFoldDB" id="D6STD2"/>
<sequence>MRLQKVPVSPRPCAENEPLRKNIEIRKGVHTTTPGPSLAKEGSRCRVSVNIQRDAETGQ</sequence>
<organism evidence="1 2">
    <name type="scientific">Desulfonatronospira thiodismutans ASO3-1</name>
    <dbReference type="NCBI Taxonomy" id="555779"/>
    <lineage>
        <taxon>Bacteria</taxon>
        <taxon>Pseudomonadati</taxon>
        <taxon>Thermodesulfobacteriota</taxon>
        <taxon>Desulfovibrionia</taxon>
        <taxon>Desulfovibrionales</taxon>
        <taxon>Desulfonatronovibrionaceae</taxon>
        <taxon>Desulfonatronospira</taxon>
    </lineage>
</organism>
<comment type="caution">
    <text evidence="1">The sequence shown here is derived from an EMBL/GenBank/DDBJ whole genome shotgun (WGS) entry which is preliminary data.</text>
</comment>
<dbReference type="EMBL" id="ACJN02000003">
    <property type="protein sequence ID" value="EFI33948.1"/>
    <property type="molecule type" value="Genomic_DNA"/>
</dbReference>
<gene>
    <name evidence="1" type="ORF">Dthio_PD1287</name>
</gene>